<comment type="caution">
    <text evidence="1">The sequence shown here is derived from an EMBL/GenBank/DDBJ whole genome shotgun (WGS) entry which is preliminary data.</text>
</comment>
<dbReference type="EMBL" id="ATSX01000003">
    <property type="protein sequence ID" value="EUK17652.1"/>
    <property type="molecule type" value="Genomic_DNA"/>
</dbReference>
<evidence type="ECO:0000313" key="1">
    <source>
        <dbReference type="EMBL" id="EUK17652.1"/>
    </source>
</evidence>
<dbReference type="AlphaFoldDB" id="W7DK14"/>
<dbReference type="Proteomes" id="UP000019250">
    <property type="component" value="Unassembled WGS sequence"/>
</dbReference>
<gene>
    <name evidence="1" type="ORF">COMX_09341</name>
</gene>
<keyword evidence="2" id="KW-1185">Reference proteome</keyword>
<protein>
    <submittedName>
        <fullName evidence="1">Uncharacterized protein</fullName>
    </submittedName>
</protein>
<evidence type="ECO:0000313" key="2">
    <source>
        <dbReference type="Proteomes" id="UP000019250"/>
    </source>
</evidence>
<accession>W7DK14</accession>
<dbReference type="STRING" id="1208583.COMX_09341"/>
<organism evidence="1 2">
    <name type="scientific">Commensalibacter papalotli</name>
    <name type="common">ex Servin-Garciduenas et al. 2014</name>
    <dbReference type="NCBI Taxonomy" id="1208583"/>
    <lineage>
        <taxon>Bacteria</taxon>
        <taxon>Pseudomonadati</taxon>
        <taxon>Pseudomonadota</taxon>
        <taxon>Alphaproteobacteria</taxon>
        <taxon>Acetobacterales</taxon>
        <taxon>Acetobacteraceae</taxon>
    </lineage>
</organism>
<proteinExistence type="predicted"/>
<name>W7DK14_9PROT</name>
<reference evidence="1 2" key="1">
    <citation type="journal article" date="2014" name="Genome Announc.">
        <title>Draft Genome Sequence of Commensalibacter papalotli MX01, a Symbiont Identified from the Guts of Overwintering Monarch Butterflies.</title>
        <authorList>
            <person name="Servin-Garciduenas L.E."/>
            <person name="Sanchez-Quinto A."/>
            <person name="Martinez-Romero E."/>
        </authorList>
    </citation>
    <scope>NUCLEOTIDE SEQUENCE [LARGE SCALE GENOMIC DNA]</scope>
    <source>
        <strain evidence="2">MX-MONARCH01</strain>
    </source>
</reference>
<sequence length="50" mass="6162">MITYWYMQMHPDDTSYADKYLCSILEHNKFIVLGQWEKRKRGNCYITIQE</sequence>